<evidence type="ECO:0000256" key="4">
    <source>
        <dbReference type="ARBA" id="ARBA00022603"/>
    </source>
</evidence>
<evidence type="ECO:0000256" key="7">
    <source>
        <dbReference type="ARBA" id="ARBA00023242"/>
    </source>
</evidence>
<evidence type="ECO:0000256" key="5">
    <source>
        <dbReference type="ARBA" id="ARBA00022679"/>
    </source>
</evidence>
<feature type="compositionally biased region" description="Basic residues" evidence="8">
    <location>
        <begin position="1097"/>
        <end position="1108"/>
    </location>
</feature>
<feature type="region of interest" description="Disordered" evidence="8">
    <location>
        <begin position="978"/>
        <end position="1033"/>
    </location>
</feature>
<feature type="compositionally biased region" description="Polar residues" evidence="8">
    <location>
        <begin position="1012"/>
        <end position="1030"/>
    </location>
</feature>
<dbReference type="InterPro" id="IPR046341">
    <property type="entry name" value="SET_dom_sf"/>
</dbReference>
<feature type="compositionally biased region" description="Low complexity" evidence="8">
    <location>
        <begin position="122"/>
        <end position="132"/>
    </location>
</feature>
<protein>
    <recommendedName>
        <fullName evidence="14">Histone-lysine N-methyltransferase</fullName>
    </recommendedName>
</protein>
<keyword evidence="3" id="KW-0158">Chromosome</keyword>
<accession>I2G4Q2</accession>
<feature type="compositionally biased region" description="Low complexity" evidence="8">
    <location>
        <begin position="160"/>
        <end position="172"/>
    </location>
</feature>
<feature type="compositionally biased region" description="Polar residues" evidence="8">
    <location>
        <begin position="396"/>
        <end position="408"/>
    </location>
</feature>
<dbReference type="SMART" id="SM00384">
    <property type="entry name" value="AT_hook"/>
    <property type="match status" value="3"/>
</dbReference>
<dbReference type="InterPro" id="IPR050777">
    <property type="entry name" value="SET2_Histone-Lys_MeTrsfase"/>
</dbReference>
<keyword evidence="7" id="KW-0539">Nucleus</keyword>
<feature type="compositionally biased region" description="Polar residues" evidence="8">
    <location>
        <begin position="981"/>
        <end position="1001"/>
    </location>
</feature>
<feature type="domain" description="AWS" evidence="11">
    <location>
        <begin position="670"/>
        <end position="716"/>
    </location>
</feature>
<feature type="compositionally biased region" description="Basic and acidic residues" evidence="8">
    <location>
        <begin position="1175"/>
        <end position="1185"/>
    </location>
</feature>
<dbReference type="GO" id="GO:0003677">
    <property type="term" value="F:DNA binding"/>
    <property type="evidence" value="ECO:0007669"/>
    <property type="project" value="InterPro"/>
</dbReference>
<dbReference type="Gene3D" id="2.170.270.10">
    <property type="entry name" value="SET domain"/>
    <property type="match status" value="1"/>
</dbReference>
<dbReference type="SUPFAM" id="SSF82199">
    <property type="entry name" value="SET domain"/>
    <property type="match status" value="1"/>
</dbReference>
<proteinExistence type="predicted"/>
<keyword evidence="5" id="KW-0808">Transferase</keyword>
<keyword evidence="13" id="KW-1185">Reference proteome</keyword>
<comment type="subcellular location">
    <subcellularLocation>
        <location evidence="2">Chromosome</location>
    </subcellularLocation>
    <subcellularLocation>
        <location evidence="1">Nucleus</location>
    </subcellularLocation>
</comment>
<name>I2G4Q2_USTHO</name>
<gene>
    <name evidence="12" type="ORF">UHOR_00626</name>
</gene>
<feature type="domain" description="Post-SET" evidence="10">
    <location>
        <begin position="861"/>
        <end position="877"/>
    </location>
</feature>
<dbReference type="EMBL" id="CAGI01000189">
    <property type="protein sequence ID" value="CCF54145.1"/>
    <property type="molecule type" value="Genomic_DNA"/>
</dbReference>
<feature type="compositionally biased region" description="Low complexity" evidence="8">
    <location>
        <begin position="216"/>
        <end position="239"/>
    </location>
</feature>
<dbReference type="GO" id="GO:0005634">
    <property type="term" value="C:nucleus"/>
    <property type="evidence" value="ECO:0007669"/>
    <property type="project" value="UniProtKB-SubCell"/>
</dbReference>
<feature type="compositionally biased region" description="Polar residues" evidence="8">
    <location>
        <begin position="141"/>
        <end position="158"/>
    </location>
</feature>
<feature type="compositionally biased region" description="Polar residues" evidence="8">
    <location>
        <begin position="60"/>
        <end position="82"/>
    </location>
</feature>
<dbReference type="OrthoDB" id="308383at2759"/>
<feature type="domain" description="SET" evidence="9">
    <location>
        <begin position="716"/>
        <end position="843"/>
    </location>
</feature>
<dbReference type="InterPro" id="IPR003616">
    <property type="entry name" value="Post-SET_dom"/>
</dbReference>
<dbReference type="PROSITE" id="PS50280">
    <property type="entry name" value="SET"/>
    <property type="match status" value="1"/>
</dbReference>
<feature type="region of interest" description="Disordered" evidence="8">
    <location>
        <begin position="530"/>
        <end position="580"/>
    </location>
</feature>
<evidence type="ECO:0000259" key="10">
    <source>
        <dbReference type="PROSITE" id="PS50868"/>
    </source>
</evidence>
<sequence>MASTAKSTRSSSSASASSSSVNPVVPTAKKSKVSGTSGSPSKTASGSASSMKSKSTNGSIQQNTGASASPSKPANSDPNNLFDNPFVLSDTDDDAELSDSSITELVPTKTLRPLQSVPQQTSSSISHLSPSSAHQHDDTRSNTTQDRSYATSLNSDLHASSDSTLTSVSSLDSDSDDDDRGHAVIAKTAKHAHTSLRRTRPASVSTRASDEVHEAPSLSSSSTPTPSRRSVRISSSGSSVQKALQRRDELDVKLTASPIRRKADSPEVSVTKRGPGRPRKSAPEASPSRLANARLMTPQSSASLGLQATSSPASARRSSRLSVPSAQIASTPITPSRRDVASPSKELGDTLTLSQEPGREPRRSRRSRGLGLAEETEDASNSSSPVLASTRIEAPASTSAIPHATSTAVAADSMLRDVSRTPLKRGPGRPRTSQNIGSPSPLASTTPRTQQQEETRTTRSQKRSLSPVSVEGQVTMAASKDEELQRSPRRKRSKFGETSSSVSPSKRVQASNGEILSRKEAIDLLDDDMSELSDDSDMSIDSPGPSQLISQPARRGRPPSAANAEARKLKRASRQDKDGKKYHVTGLYAGEADAKATTSLAHVGEAPNAIFPLPIHFGAQLLTEERDFALPYPIYASMEKLRDRVNAKRKPPRYQQISRNKYYSRPKLQGEVPLCSCQPGSGCGSDCINRMLMFICDPKTCPSGSNCTNISLGRRPTVKTAVHYYGRRGFGLKTLEPIKKDDFIDEYRGEVIDLHEASKRVTDEYKATGNFYLLDYDTAAGELLDGGRKGNITRFANHSCEPNCRIEKFIICGTDEALSAEFQIGLFALRDIEAGEELTYNYGWSAFQPRDITGAPTEEVPPEQCLCGAANCAGILGGKKPPATKAGKDEVAANSRKKTANGKGKARSKGKARKAVPPPRARMRSMTPMLSAARLSAAAMPSSVLSAALNRASRKQDEAQSNLLNKIVIRRREQAARVANKASTSKSVQGANTPASSSSQARSERDLPVPSAPSTSMQPPNASTQGSSTAETKRAALATIQTDASNVSASSKLPAINQQSATSPAASKKVAKVASGNNGLRLPLLAGEAASNAAKKARAAKARTGTKGRRWDLITAGKLAPPSEGSSSSAASSDGTASDFQKQDNAAVRRPASKKIAGGKTARRGRHKLQLSSEEAERRAAERRSRNAFLARVRRASKRGIVIEDPSQHPLKKISIQCTAAPENTYIPDLPSTLVELGMTTADARRARNAFLARVRRAMKRGAPKEVAIKMAAKPLPGDPACDTPVMKAQRTYMEQLEREAVDQMSSLAADGASEGSLAGENSQQAQAGDESWVDESN</sequence>
<feature type="compositionally biased region" description="Low complexity" evidence="8">
    <location>
        <begin position="1"/>
        <end position="20"/>
    </location>
</feature>
<feature type="compositionally biased region" description="Basic residues" evidence="8">
    <location>
        <begin position="188"/>
        <end position="200"/>
    </location>
</feature>
<dbReference type="InterPro" id="IPR017956">
    <property type="entry name" value="AT_hook_DNA-bd_motif"/>
</dbReference>
<dbReference type="InterPro" id="IPR006560">
    <property type="entry name" value="AWS_dom"/>
</dbReference>
<feature type="compositionally biased region" description="Polar residues" evidence="8">
    <location>
        <begin position="496"/>
        <end position="514"/>
    </location>
</feature>
<dbReference type="Proteomes" id="UP000006174">
    <property type="component" value="Unassembled WGS sequence"/>
</dbReference>
<dbReference type="SMART" id="SM00317">
    <property type="entry name" value="SET"/>
    <property type="match status" value="1"/>
</dbReference>
<feature type="region of interest" description="Disordered" evidence="8">
    <location>
        <begin position="881"/>
        <end position="925"/>
    </location>
</feature>
<dbReference type="PROSITE" id="PS51215">
    <property type="entry name" value="AWS"/>
    <property type="match status" value="1"/>
</dbReference>
<dbReference type="SMART" id="SM00570">
    <property type="entry name" value="AWS"/>
    <property type="match status" value="1"/>
</dbReference>
<evidence type="ECO:0000256" key="3">
    <source>
        <dbReference type="ARBA" id="ARBA00022454"/>
    </source>
</evidence>
<evidence type="ECO:0000256" key="8">
    <source>
        <dbReference type="SAM" id="MobiDB-lite"/>
    </source>
</evidence>
<feature type="compositionally biased region" description="Low complexity" evidence="8">
    <location>
        <begin position="34"/>
        <end position="59"/>
    </location>
</feature>
<evidence type="ECO:0000313" key="12">
    <source>
        <dbReference type="EMBL" id="CCF54145.1"/>
    </source>
</evidence>
<organism evidence="12 13">
    <name type="scientific">Ustilago hordei</name>
    <name type="common">Barley covered smut fungus</name>
    <dbReference type="NCBI Taxonomy" id="120017"/>
    <lineage>
        <taxon>Eukaryota</taxon>
        <taxon>Fungi</taxon>
        <taxon>Dikarya</taxon>
        <taxon>Basidiomycota</taxon>
        <taxon>Ustilaginomycotina</taxon>
        <taxon>Ustilaginomycetes</taxon>
        <taxon>Ustilaginales</taxon>
        <taxon>Ustilaginaceae</taxon>
        <taxon>Ustilago</taxon>
    </lineage>
</organism>
<comment type="caution">
    <text evidence="12">The sequence shown here is derived from an EMBL/GenBank/DDBJ whole genome shotgun (WGS) entry which is preliminary data.</text>
</comment>
<dbReference type="GO" id="GO:0042054">
    <property type="term" value="F:histone methyltransferase activity"/>
    <property type="evidence" value="ECO:0007669"/>
    <property type="project" value="InterPro"/>
</dbReference>
<dbReference type="Pfam" id="PF00856">
    <property type="entry name" value="SET"/>
    <property type="match status" value="1"/>
</dbReference>
<feature type="compositionally biased region" description="Polar residues" evidence="8">
    <location>
        <begin position="431"/>
        <end position="443"/>
    </location>
</feature>
<evidence type="ECO:0000256" key="6">
    <source>
        <dbReference type="ARBA" id="ARBA00022691"/>
    </source>
</evidence>
<evidence type="ECO:0008006" key="14">
    <source>
        <dbReference type="Google" id="ProtNLM"/>
    </source>
</evidence>
<dbReference type="InterPro" id="IPR001214">
    <property type="entry name" value="SET_dom"/>
</dbReference>
<feature type="compositionally biased region" description="Polar residues" evidence="8">
    <location>
        <begin position="297"/>
        <end position="309"/>
    </location>
</feature>
<dbReference type="OMA" id="KISIQCT"/>
<keyword evidence="6" id="KW-0949">S-adenosyl-L-methionine</keyword>
<reference evidence="12 13" key="1">
    <citation type="journal article" date="2012" name="Plant Cell">
        <title>Genome comparison of barley and maize smut fungi reveals targeted loss of RNA silencing components and species-specific presence of transposable elements.</title>
        <authorList>
            <person name="Laurie J.D."/>
            <person name="Ali S."/>
            <person name="Linning R."/>
            <person name="Mannhaupt G."/>
            <person name="Wong P."/>
            <person name="Gueldener U."/>
            <person name="Muensterkoetter M."/>
            <person name="Moore R."/>
            <person name="Kahmann R."/>
            <person name="Bakkeren G."/>
            <person name="Schirawski J."/>
        </authorList>
    </citation>
    <scope>NUCLEOTIDE SEQUENCE [LARGE SCALE GENOMIC DNA]</scope>
    <source>
        <strain evidence="13">Uh4875-4</strain>
    </source>
</reference>
<evidence type="ECO:0000256" key="2">
    <source>
        <dbReference type="ARBA" id="ARBA00004286"/>
    </source>
</evidence>
<dbReference type="FunFam" id="2.170.270.10:FF:000082">
    <property type="entry name" value="Histone-lysine N-methyltransferase"/>
    <property type="match status" value="1"/>
</dbReference>
<feature type="compositionally biased region" description="Low complexity" evidence="8">
    <location>
        <begin position="310"/>
        <end position="326"/>
    </location>
</feature>
<keyword evidence="4" id="KW-0489">Methyltransferase</keyword>
<dbReference type="PROSITE" id="PS50868">
    <property type="entry name" value="POST_SET"/>
    <property type="match status" value="1"/>
</dbReference>
<feature type="compositionally biased region" description="Low complexity" evidence="8">
    <location>
        <begin position="1120"/>
        <end position="1139"/>
    </location>
</feature>
<dbReference type="GO" id="GO:0005694">
    <property type="term" value="C:chromosome"/>
    <property type="evidence" value="ECO:0007669"/>
    <property type="project" value="UniProtKB-SubCell"/>
</dbReference>
<dbReference type="GO" id="GO:0032259">
    <property type="term" value="P:methylation"/>
    <property type="evidence" value="ECO:0007669"/>
    <property type="project" value="UniProtKB-KW"/>
</dbReference>
<evidence type="ECO:0000259" key="11">
    <source>
        <dbReference type="PROSITE" id="PS51215"/>
    </source>
</evidence>
<dbReference type="STRING" id="1128400.I2G4Q2"/>
<evidence type="ECO:0000256" key="1">
    <source>
        <dbReference type="ARBA" id="ARBA00004123"/>
    </source>
</evidence>
<feature type="region of interest" description="Disordered" evidence="8">
    <location>
        <begin position="1"/>
        <end position="514"/>
    </location>
</feature>
<feature type="region of interest" description="Disordered" evidence="8">
    <location>
        <begin position="1097"/>
        <end position="1186"/>
    </location>
</feature>
<dbReference type="HOGENOM" id="CLU_256589_0_0_1"/>
<feature type="region of interest" description="Disordered" evidence="8">
    <location>
        <begin position="1302"/>
        <end position="1338"/>
    </location>
</feature>
<feature type="compositionally biased region" description="Basic residues" evidence="8">
    <location>
        <begin position="895"/>
        <end position="914"/>
    </location>
</feature>
<dbReference type="Pfam" id="PF17907">
    <property type="entry name" value="AWS"/>
    <property type="match status" value="1"/>
</dbReference>
<evidence type="ECO:0000259" key="9">
    <source>
        <dbReference type="PROSITE" id="PS50280"/>
    </source>
</evidence>
<dbReference type="PANTHER" id="PTHR22884">
    <property type="entry name" value="SET DOMAIN PROTEINS"/>
    <property type="match status" value="1"/>
</dbReference>
<evidence type="ECO:0000313" key="13">
    <source>
        <dbReference type="Proteomes" id="UP000006174"/>
    </source>
</evidence>
<dbReference type="eggNOG" id="KOG1083">
    <property type="taxonomic scope" value="Eukaryota"/>
</dbReference>